<organism evidence="2 3">
    <name type="scientific">Liparis tanakae</name>
    <name type="common">Tanaka's snailfish</name>
    <dbReference type="NCBI Taxonomy" id="230148"/>
    <lineage>
        <taxon>Eukaryota</taxon>
        <taxon>Metazoa</taxon>
        <taxon>Chordata</taxon>
        <taxon>Craniata</taxon>
        <taxon>Vertebrata</taxon>
        <taxon>Euteleostomi</taxon>
        <taxon>Actinopterygii</taxon>
        <taxon>Neopterygii</taxon>
        <taxon>Teleostei</taxon>
        <taxon>Neoteleostei</taxon>
        <taxon>Acanthomorphata</taxon>
        <taxon>Eupercaria</taxon>
        <taxon>Perciformes</taxon>
        <taxon>Cottioidei</taxon>
        <taxon>Cottales</taxon>
        <taxon>Liparidae</taxon>
        <taxon>Liparis</taxon>
    </lineage>
</organism>
<sequence length="96" mass="9496">MDDIVRQVAVGFAARPAEAPPTGGGGFAQEEGGSGGGGGLVVGRRGRQEVGVSVGVGGVAVALPRRPGAPVVRICCSIHDSSDVLMADFISVCSAY</sequence>
<evidence type="ECO:0000313" key="3">
    <source>
        <dbReference type="Proteomes" id="UP000314294"/>
    </source>
</evidence>
<evidence type="ECO:0000256" key="1">
    <source>
        <dbReference type="SAM" id="MobiDB-lite"/>
    </source>
</evidence>
<feature type="region of interest" description="Disordered" evidence="1">
    <location>
        <begin position="16"/>
        <end position="40"/>
    </location>
</feature>
<evidence type="ECO:0000313" key="2">
    <source>
        <dbReference type="EMBL" id="TNN56610.1"/>
    </source>
</evidence>
<dbReference type="AlphaFoldDB" id="A0A4Z2GTR7"/>
<reference evidence="2 3" key="1">
    <citation type="submission" date="2019-03" db="EMBL/GenBank/DDBJ databases">
        <title>First draft genome of Liparis tanakae, snailfish: a comprehensive survey of snailfish specific genes.</title>
        <authorList>
            <person name="Kim W."/>
            <person name="Song I."/>
            <person name="Jeong J.-H."/>
            <person name="Kim D."/>
            <person name="Kim S."/>
            <person name="Ryu S."/>
            <person name="Song J.Y."/>
            <person name="Lee S.K."/>
        </authorList>
    </citation>
    <scope>NUCLEOTIDE SEQUENCE [LARGE SCALE GENOMIC DNA]</scope>
    <source>
        <tissue evidence="2">Muscle</tissue>
    </source>
</reference>
<proteinExistence type="predicted"/>
<dbReference type="EMBL" id="SRLO01000424">
    <property type="protein sequence ID" value="TNN56610.1"/>
    <property type="molecule type" value="Genomic_DNA"/>
</dbReference>
<comment type="caution">
    <text evidence="2">The sequence shown here is derived from an EMBL/GenBank/DDBJ whole genome shotgun (WGS) entry which is preliminary data.</text>
</comment>
<accession>A0A4Z2GTR7</accession>
<protein>
    <submittedName>
        <fullName evidence="2">Uncharacterized protein</fullName>
    </submittedName>
</protein>
<dbReference type="Proteomes" id="UP000314294">
    <property type="component" value="Unassembled WGS sequence"/>
</dbReference>
<feature type="compositionally biased region" description="Gly residues" evidence="1">
    <location>
        <begin position="22"/>
        <end position="40"/>
    </location>
</feature>
<name>A0A4Z2GTR7_9TELE</name>
<keyword evidence="3" id="KW-1185">Reference proteome</keyword>
<gene>
    <name evidence="2" type="ORF">EYF80_033147</name>
</gene>